<dbReference type="AlphaFoldDB" id="A0AA86SBQ0"/>
<sequence>MNAIVIVLFWGLVSSTCHGSNLQEFCLADLKGPDSPSGYHCMPPETVTAKEFKYNFQLSIPVPLKSTLYPGRVTEVPIVNGLGISTGFIVIENGGLLPMNTHCEEEFFKRDVSNMLIM</sequence>
<gene>
    <name evidence="2" type="ORF">AYBTSS11_LOCUS14435</name>
</gene>
<organism evidence="2 3">
    <name type="scientific">Sphenostylis stenocarpa</name>
    <dbReference type="NCBI Taxonomy" id="92480"/>
    <lineage>
        <taxon>Eukaryota</taxon>
        <taxon>Viridiplantae</taxon>
        <taxon>Streptophyta</taxon>
        <taxon>Embryophyta</taxon>
        <taxon>Tracheophyta</taxon>
        <taxon>Spermatophyta</taxon>
        <taxon>Magnoliopsida</taxon>
        <taxon>eudicotyledons</taxon>
        <taxon>Gunneridae</taxon>
        <taxon>Pentapetalae</taxon>
        <taxon>rosids</taxon>
        <taxon>fabids</taxon>
        <taxon>Fabales</taxon>
        <taxon>Fabaceae</taxon>
        <taxon>Papilionoideae</taxon>
        <taxon>50 kb inversion clade</taxon>
        <taxon>NPAAA clade</taxon>
        <taxon>indigoferoid/millettioid clade</taxon>
        <taxon>Phaseoleae</taxon>
        <taxon>Sphenostylis</taxon>
    </lineage>
</organism>
<feature type="chain" id="PRO_5041646345" evidence="1">
    <location>
        <begin position="20"/>
        <end position="118"/>
    </location>
</feature>
<keyword evidence="3" id="KW-1185">Reference proteome</keyword>
<dbReference type="Proteomes" id="UP001189624">
    <property type="component" value="Chromosome 4"/>
</dbReference>
<reference evidence="2" key="1">
    <citation type="submission" date="2023-10" db="EMBL/GenBank/DDBJ databases">
        <authorList>
            <person name="Domelevo Entfellner J.-B."/>
        </authorList>
    </citation>
    <scope>NUCLEOTIDE SEQUENCE</scope>
</reference>
<keyword evidence="1" id="KW-0732">Signal</keyword>
<dbReference type="InterPro" id="IPR011051">
    <property type="entry name" value="RmlC_Cupin_sf"/>
</dbReference>
<protein>
    <submittedName>
        <fullName evidence="2">Uncharacterized protein</fullName>
    </submittedName>
</protein>
<dbReference type="SUPFAM" id="SSF51182">
    <property type="entry name" value="RmlC-like cupins"/>
    <property type="match status" value="1"/>
</dbReference>
<feature type="signal peptide" evidence="1">
    <location>
        <begin position="1"/>
        <end position="19"/>
    </location>
</feature>
<proteinExistence type="predicted"/>
<dbReference type="Gramene" id="rna-AYBTSS11_LOCUS14435">
    <property type="protein sequence ID" value="CAJ1950785.1"/>
    <property type="gene ID" value="gene-AYBTSS11_LOCUS14435"/>
</dbReference>
<dbReference type="InterPro" id="IPR014710">
    <property type="entry name" value="RmlC-like_jellyroll"/>
</dbReference>
<evidence type="ECO:0000313" key="2">
    <source>
        <dbReference type="EMBL" id="CAJ1950785.1"/>
    </source>
</evidence>
<dbReference type="Gene3D" id="2.60.120.10">
    <property type="entry name" value="Jelly Rolls"/>
    <property type="match status" value="1"/>
</dbReference>
<dbReference type="EMBL" id="OY731401">
    <property type="protein sequence ID" value="CAJ1950785.1"/>
    <property type="molecule type" value="Genomic_DNA"/>
</dbReference>
<accession>A0AA86SBQ0</accession>
<evidence type="ECO:0000256" key="1">
    <source>
        <dbReference type="SAM" id="SignalP"/>
    </source>
</evidence>
<evidence type="ECO:0000313" key="3">
    <source>
        <dbReference type="Proteomes" id="UP001189624"/>
    </source>
</evidence>
<name>A0AA86SBQ0_9FABA</name>